<feature type="domain" description="C2H2-type" evidence="9">
    <location>
        <begin position="189"/>
        <end position="209"/>
    </location>
</feature>
<dbReference type="Pfam" id="PF00096">
    <property type="entry name" value="zf-C2H2"/>
    <property type="match status" value="2"/>
</dbReference>
<name>A0A401G8R6_9APHY</name>
<evidence type="ECO:0000256" key="2">
    <source>
        <dbReference type="ARBA" id="ARBA00022723"/>
    </source>
</evidence>
<evidence type="ECO:0000256" key="3">
    <source>
        <dbReference type="ARBA" id="ARBA00022737"/>
    </source>
</evidence>
<dbReference type="GO" id="GO:0005634">
    <property type="term" value="C:nucleus"/>
    <property type="evidence" value="ECO:0007669"/>
    <property type="project" value="UniProtKB-SubCell"/>
</dbReference>
<evidence type="ECO:0000256" key="4">
    <source>
        <dbReference type="ARBA" id="ARBA00022771"/>
    </source>
</evidence>
<keyword evidence="6" id="KW-0539">Nucleus</keyword>
<dbReference type="SUPFAM" id="SSF57667">
    <property type="entry name" value="beta-beta-alpha zinc fingers"/>
    <property type="match status" value="1"/>
</dbReference>
<dbReference type="InterPro" id="IPR050331">
    <property type="entry name" value="Zinc_finger"/>
</dbReference>
<dbReference type="PANTHER" id="PTHR16515:SF49">
    <property type="entry name" value="GASTRULA ZINC FINGER PROTEIN XLCGF49.1-LIKE-RELATED"/>
    <property type="match status" value="1"/>
</dbReference>
<keyword evidence="3" id="KW-0677">Repeat</keyword>
<dbReference type="GO" id="GO:0008270">
    <property type="term" value="F:zinc ion binding"/>
    <property type="evidence" value="ECO:0007669"/>
    <property type="project" value="UniProtKB-KW"/>
</dbReference>
<comment type="subcellular location">
    <subcellularLocation>
        <location evidence="1">Nucleus</location>
    </subcellularLocation>
</comment>
<dbReference type="AlphaFoldDB" id="A0A401G8R6"/>
<protein>
    <submittedName>
        <fullName evidence="10">Zinc finger and BTB domain-containing protein</fullName>
    </submittedName>
</protein>
<gene>
    <name evidence="10" type="ORF">SCP_0114370</name>
</gene>
<sequence>MEGPSTTARSSTARTAQRVPAPLAVSHATHTHTHFSAGSSIQCSPELLPFYSAQYATGPYSPYGYPNPYSFSIPLAPFPYSYPVKTHPCPPTFHHPLPPMPVPYPSYQHTEPLQPEEPAAPTIPEHPLPSSDPPPPTRSDSYTPPPPHASISSREKRDKKHGCWMCHKSFDRPSTLKKHLLVHTGEKAFVCETCGHRFGVASNLNRHAKGCAQRQANALVKGAVSTSPTGTTPATDASADADADADTSTSGTAFSAAESSSTLSSVGLSTHAVIVSTSSAPAPPRGRKRKVTSSSDNSSGTPSSDRPPTRAKRGRRAPSPSRWVPDSLKVFDLTPISKGTPVPLPPVQPFQDANAHVWEERDSFDENADVAPYHPQGWRGRLPGPGLLGKDVANTSSEGILVF</sequence>
<dbReference type="PANTHER" id="PTHR16515">
    <property type="entry name" value="PR DOMAIN ZINC FINGER PROTEIN"/>
    <property type="match status" value="1"/>
</dbReference>
<dbReference type="InParanoid" id="A0A401G8R6"/>
<comment type="caution">
    <text evidence="10">The sequence shown here is derived from an EMBL/GenBank/DDBJ whole genome shotgun (WGS) entry which is preliminary data.</text>
</comment>
<dbReference type="InterPro" id="IPR036236">
    <property type="entry name" value="Znf_C2H2_sf"/>
</dbReference>
<dbReference type="GeneID" id="38775465"/>
<keyword evidence="5" id="KW-0862">Zinc</keyword>
<accession>A0A401G8R6</accession>
<evidence type="ECO:0000256" key="5">
    <source>
        <dbReference type="ARBA" id="ARBA00022833"/>
    </source>
</evidence>
<evidence type="ECO:0000313" key="11">
    <source>
        <dbReference type="Proteomes" id="UP000287166"/>
    </source>
</evidence>
<feature type="region of interest" description="Disordered" evidence="8">
    <location>
        <begin position="1"/>
        <end position="20"/>
    </location>
</feature>
<dbReference type="OrthoDB" id="654211at2759"/>
<evidence type="ECO:0000256" key="1">
    <source>
        <dbReference type="ARBA" id="ARBA00004123"/>
    </source>
</evidence>
<evidence type="ECO:0000259" key="9">
    <source>
        <dbReference type="PROSITE" id="PS50157"/>
    </source>
</evidence>
<keyword evidence="4 7" id="KW-0863">Zinc-finger</keyword>
<feature type="region of interest" description="Disordered" evidence="8">
    <location>
        <begin position="276"/>
        <end position="325"/>
    </location>
</feature>
<dbReference type="FunFam" id="3.30.160.60:FF:000446">
    <property type="entry name" value="Zinc finger protein"/>
    <property type="match status" value="1"/>
</dbReference>
<feature type="compositionally biased region" description="Low complexity" evidence="8">
    <location>
        <begin position="223"/>
        <end position="238"/>
    </location>
</feature>
<feature type="compositionally biased region" description="Pro residues" evidence="8">
    <location>
        <begin position="124"/>
        <end position="148"/>
    </location>
</feature>
<feature type="region of interest" description="Disordered" evidence="8">
    <location>
        <begin position="104"/>
        <end position="156"/>
    </location>
</feature>
<proteinExistence type="predicted"/>
<dbReference type="Gene3D" id="3.30.160.60">
    <property type="entry name" value="Classic Zinc Finger"/>
    <property type="match status" value="2"/>
</dbReference>
<keyword evidence="11" id="KW-1185">Reference proteome</keyword>
<organism evidence="10 11">
    <name type="scientific">Sparassis crispa</name>
    <dbReference type="NCBI Taxonomy" id="139825"/>
    <lineage>
        <taxon>Eukaryota</taxon>
        <taxon>Fungi</taxon>
        <taxon>Dikarya</taxon>
        <taxon>Basidiomycota</taxon>
        <taxon>Agaricomycotina</taxon>
        <taxon>Agaricomycetes</taxon>
        <taxon>Polyporales</taxon>
        <taxon>Sparassidaceae</taxon>
        <taxon>Sparassis</taxon>
    </lineage>
</organism>
<evidence type="ECO:0000313" key="10">
    <source>
        <dbReference type="EMBL" id="GBE78548.1"/>
    </source>
</evidence>
<feature type="region of interest" description="Disordered" evidence="8">
    <location>
        <begin position="223"/>
        <end position="252"/>
    </location>
</feature>
<dbReference type="GO" id="GO:0010468">
    <property type="term" value="P:regulation of gene expression"/>
    <property type="evidence" value="ECO:0007669"/>
    <property type="project" value="TreeGrafter"/>
</dbReference>
<dbReference type="RefSeq" id="XP_027609461.1">
    <property type="nucleotide sequence ID" value="XM_027753660.1"/>
</dbReference>
<feature type="compositionally biased region" description="Low complexity" evidence="8">
    <location>
        <begin position="293"/>
        <end position="304"/>
    </location>
</feature>
<dbReference type="InterPro" id="IPR013087">
    <property type="entry name" value="Znf_C2H2_type"/>
</dbReference>
<dbReference type="SMART" id="SM00355">
    <property type="entry name" value="ZnF_C2H2"/>
    <property type="match status" value="2"/>
</dbReference>
<dbReference type="Proteomes" id="UP000287166">
    <property type="component" value="Unassembled WGS sequence"/>
</dbReference>
<evidence type="ECO:0000256" key="7">
    <source>
        <dbReference type="PROSITE-ProRule" id="PRU00042"/>
    </source>
</evidence>
<reference evidence="10 11" key="1">
    <citation type="journal article" date="2018" name="Sci. Rep.">
        <title>Genome sequence of the cauliflower mushroom Sparassis crispa (Hanabiratake) and its association with beneficial usage.</title>
        <authorList>
            <person name="Kiyama R."/>
            <person name="Furutani Y."/>
            <person name="Kawaguchi K."/>
            <person name="Nakanishi T."/>
        </authorList>
    </citation>
    <scope>NUCLEOTIDE SEQUENCE [LARGE SCALE GENOMIC DNA]</scope>
</reference>
<dbReference type="PROSITE" id="PS00028">
    <property type="entry name" value="ZINC_FINGER_C2H2_1"/>
    <property type="match status" value="1"/>
</dbReference>
<dbReference type="EMBL" id="BFAD01000001">
    <property type="protein sequence ID" value="GBE78548.1"/>
    <property type="molecule type" value="Genomic_DNA"/>
</dbReference>
<evidence type="ECO:0000256" key="6">
    <source>
        <dbReference type="ARBA" id="ARBA00023242"/>
    </source>
</evidence>
<keyword evidence="2" id="KW-0479">Metal-binding</keyword>
<dbReference type="PROSITE" id="PS50157">
    <property type="entry name" value="ZINC_FINGER_C2H2_2"/>
    <property type="match status" value="2"/>
</dbReference>
<feature type="domain" description="C2H2-type" evidence="9">
    <location>
        <begin position="161"/>
        <end position="188"/>
    </location>
</feature>
<evidence type="ECO:0000256" key="8">
    <source>
        <dbReference type="SAM" id="MobiDB-lite"/>
    </source>
</evidence>
<dbReference type="STRING" id="139825.A0A401G8R6"/>